<evidence type="ECO:0000313" key="2">
    <source>
        <dbReference type="EMBL" id="MBH1792000.1"/>
    </source>
</evidence>
<protein>
    <submittedName>
        <fullName evidence="2">Uncharacterized protein</fullName>
    </submittedName>
</protein>
<dbReference type="AlphaFoldDB" id="A0AA40YHK0"/>
<name>A0AA40YHK0_STEMA</name>
<sequence length="79" mass="8883">MADFSWLNDLPDGDWSSEGGQSVRNFSSKEFAENSGVGTIDHAQFNQWGSTQQRKYRLADSSVIVGDPEPKVMVIWPNY</sequence>
<dbReference type="Proteomes" id="UP000634179">
    <property type="component" value="Unassembled WGS sequence"/>
</dbReference>
<feature type="region of interest" description="Disordered" evidence="1">
    <location>
        <begin position="1"/>
        <end position="22"/>
    </location>
</feature>
<evidence type="ECO:0000313" key="3">
    <source>
        <dbReference type="Proteomes" id="UP000634179"/>
    </source>
</evidence>
<comment type="caution">
    <text evidence="2">The sequence shown here is derived from an EMBL/GenBank/DDBJ whole genome shotgun (WGS) entry which is preliminary data.</text>
</comment>
<dbReference type="EMBL" id="JADUOV010000018">
    <property type="protein sequence ID" value="MBH1792000.1"/>
    <property type="molecule type" value="Genomic_DNA"/>
</dbReference>
<accession>A0AA40YHK0</accession>
<organism evidence="2 3">
    <name type="scientific">Stenotrophomonas maltophilia</name>
    <name type="common">Pseudomonas maltophilia</name>
    <name type="synonym">Xanthomonas maltophilia</name>
    <dbReference type="NCBI Taxonomy" id="40324"/>
    <lineage>
        <taxon>Bacteria</taxon>
        <taxon>Pseudomonadati</taxon>
        <taxon>Pseudomonadota</taxon>
        <taxon>Gammaproteobacteria</taxon>
        <taxon>Lysobacterales</taxon>
        <taxon>Lysobacteraceae</taxon>
        <taxon>Stenotrophomonas</taxon>
        <taxon>Stenotrophomonas maltophilia group</taxon>
    </lineage>
</organism>
<proteinExistence type="predicted"/>
<gene>
    <name evidence="2" type="ORF">I5V89_19235</name>
</gene>
<reference evidence="2" key="1">
    <citation type="submission" date="2020-11" db="EMBL/GenBank/DDBJ databases">
        <title>Enhanced detection system for hospital associated transmission using whole genome sequencing surveillance.</title>
        <authorList>
            <person name="Harrison L.H."/>
            <person name="Van Tyne D."/>
            <person name="Marsh J.W."/>
            <person name="Griffith M.P."/>
            <person name="Snyder D.J."/>
            <person name="Cooper V.S."/>
            <person name="Mustapha M."/>
        </authorList>
    </citation>
    <scope>NUCLEOTIDE SEQUENCE</scope>
    <source>
        <strain evidence="2">STEN00053</strain>
    </source>
</reference>
<dbReference type="RefSeq" id="WP_087786622.1">
    <property type="nucleotide sequence ID" value="NZ_RASY01000033.1"/>
</dbReference>
<evidence type="ECO:0000256" key="1">
    <source>
        <dbReference type="SAM" id="MobiDB-lite"/>
    </source>
</evidence>